<protein>
    <recommendedName>
        <fullName evidence="3">Glycosyltransferase RgtA/B/C/D-like domain-containing protein</fullName>
    </recommendedName>
</protein>
<evidence type="ECO:0000313" key="2">
    <source>
        <dbReference type="EMBL" id="SUZ82542.1"/>
    </source>
</evidence>
<feature type="transmembrane region" description="Helical" evidence="1">
    <location>
        <begin position="198"/>
        <end position="220"/>
    </location>
</feature>
<dbReference type="AlphaFoldDB" id="A0A381QT19"/>
<keyword evidence="1" id="KW-0812">Transmembrane</keyword>
<feature type="transmembrane region" description="Helical" evidence="1">
    <location>
        <begin position="39"/>
        <end position="61"/>
    </location>
</feature>
<proteinExistence type="predicted"/>
<feature type="transmembrane region" description="Helical" evidence="1">
    <location>
        <begin position="241"/>
        <end position="260"/>
    </location>
</feature>
<sequence>MRPRLQVIILGIVSLLLYLFLTHISKEFNWGEGYADRPILTYLAIYFSLSLLFFSTCAILLKQPEDRFTFWTMIALGLLFRLSILPAQQIQEDDVYRYLWDGKVFANNINPFEYSPSEVHEFKELRIQNPETYYEIYNERNERELEKLSALKWESPKSLKYLERVNHPGVPTIYPPMAQFVFRAVHSIKPDSILAMRIAFLLFDVLTLFFIIGILAKLGLNKNMSAVYFWCPLIIKETLNSTHLDIIGIAFLCGSIYFLVSHRHSLATVFLALGFLG</sequence>
<feature type="transmembrane region" description="Helical" evidence="1">
    <location>
        <begin position="7"/>
        <end position="24"/>
    </location>
</feature>
<accession>A0A381QT19</accession>
<feature type="transmembrane region" description="Helical" evidence="1">
    <location>
        <begin position="68"/>
        <end position="87"/>
    </location>
</feature>
<organism evidence="2">
    <name type="scientific">marine metagenome</name>
    <dbReference type="NCBI Taxonomy" id="408172"/>
    <lineage>
        <taxon>unclassified sequences</taxon>
        <taxon>metagenomes</taxon>
        <taxon>ecological metagenomes</taxon>
    </lineage>
</organism>
<feature type="non-terminal residue" evidence="2">
    <location>
        <position position="277"/>
    </location>
</feature>
<feature type="non-terminal residue" evidence="2">
    <location>
        <position position="1"/>
    </location>
</feature>
<keyword evidence="1" id="KW-0472">Membrane</keyword>
<dbReference type="EMBL" id="UINC01001512">
    <property type="protein sequence ID" value="SUZ82542.1"/>
    <property type="molecule type" value="Genomic_DNA"/>
</dbReference>
<evidence type="ECO:0008006" key="3">
    <source>
        <dbReference type="Google" id="ProtNLM"/>
    </source>
</evidence>
<evidence type="ECO:0000256" key="1">
    <source>
        <dbReference type="SAM" id="Phobius"/>
    </source>
</evidence>
<name>A0A381QT19_9ZZZZ</name>
<keyword evidence="1" id="KW-1133">Transmembrane helix</keyword>
<reference evidence="2" key="1">
    <citation type="submission" date="2018-05" db="EMBL/GenBank/DDBJ databases">
        <authorList>
            <person name="Lanie J.A."/>
            <person name="Ng W.-L."/>
            <person name="Kazmierczak K.M."/>
            <person name="Andrzejewski T.M."/>
            <person name="Davidsen T.M."/>
            <person name="Wayne K.J."/>
            <person name="Tettelin H."/>
            <person name="Glass J.I."/>
            <person name="Rusch D."/>
            <person name="Podicherti R."/>
            <person name="Tsui H.-C.T."/>
            <person name="Winkler M.E."/>
        </authorList>
    </citation>
    <scope>NUCLEOTIDE SEQUENCE</scope>
</reference>
<gene>
    <name evidence="2" type="ORF">METZ01_LOCUS35396</name>
</gene>